<proteinExistence type="predicted"/>
<dbReference type="OrthoDB" id="3798351at2759"/>
<feature type="domain" description="DUF7730" evidence="1">
    <location>
        <begin position="16"/>
        <end position="122"/>
    </location>
</feature>
<dbReference type="AlphaFoldDB" id="A0A4Q4RC69"/>
<dbReference type="PANTHER" id="PTHR42085:SF1">
    <property type="entry name" value="F-BOX DOMAIN-CONTAINING PROTEIN"/>
    <property type="match status" value="1"/>
</dbReference>
<comment type="caution">
    <text evidence="2">The sequence shown here is derived from an EMBL/GenBank/DDBJ whole genome shotgun (WGS) entry which is preliminary data.</text>
</comment>
<keyword evidence="3" id="KW-1185">Reference proteome</keyword>
<evidence type="ECO:0000313" key="3">
    <source>
        <dbReference type="Proteomes" id="UP000293823"/>
    </source>
</evidence>
<dbReference type="Pfam" id="PF24864">
    <property type="entry name" value="DUF7730"/>
    <property type="match status" value="1"/>
</dbReference>
<dbReference type="InterPro" id="IPR056632">
    <property type="entry name" value="DUF7730"/>
</dbReference>
<dbReference type="InterPro" id="IPR038883">
    <property type="entry name" value="AN11006-like"/>
</dbReference>
<accession>A0A4Q4RC69</accession>
<dbReference type="Proteomes" id="UP000293823">
    <property type="component" value="Unassembled WGS sequence"/>
</dbReference>
<sequence>MQIPKQVSDPADPKETSFLNLPAEIRNRIYELLFTRDEPVLLHNAKAYHATLPEDLYTPFYGSNWRQQLIDYFDDSYEDEIVQGEIFVRDFQTVTPALLVCRQVYAESAGYLYGNNTFMFSRPLYRHDSRDGDEYYVEEDDESYFVTSYVAQWLQNLGSQLELLNKVRVDVGALCPRSCIQSMRFIPVLKLVRVLWRYPYLADVVAFTQRKPTKREMNDFGRFNHPEDEYAMELEEYAKRLQKILFAIGVQDVLNLRRYASLDLLVTDINLASSLDYGHITGPNLVLKFEMPEDGAVRWLKKSETPLSPLKDLDLPLMRKIFSLVTFPADQIILDLDQRKFRGFNPVILHLNSKFRHLPYDRIPKDISILIRKSISTTTFDLIGAVRPIGPGGEHSGIWHASLRGLFNNSSIGIVLDFNVATATSLKEIRINIKNAVPELIHSYFFSKAKLLFCLKCPWGNAINHEEVTIRVVELVQNLFLLLSDIKQQWPSEIDKTGDKQLHNIWLSGNGVLISASYPATSHSSERRIEYAHGRLTPTEIRNRGYRMAMTTDPTWDLRRHVGMLGECRDHIRCHHYHDRDWKRV</sequence>
<dbReference type="EMBL" id="PEJP01000041">
    <property type="protein sequence ID" value="RYO54151.1"/>
    <property type="molecule type" value="Genomic_DNA"/>
</dbReference>
<dbReference type="PANTHER" id="PTHR42085">
    <property type="entry name" value="F-BOX DOMAIN-CONTAINING PROTEIN"/>
    <property type="match status" value="1"/>
</dbReference>
<evidence type="ECO:0000313" key="2">
    <source>
        <dbReference type="EMBL" id="RYO54151.1"/>
    </source>
</evidence>
<gene>
    <name evidence="2" type="ORF">AA0113_g9199</name>
</gene>
<evidence type="ECO:0000259" key="1">
    <source>
        <dbReference type="Pfam" id="PF24864"/>
    </source>
</evidence>
<protein>
    <recommendedName>
        <fullName evidence="1">DUF7730 domain-containing protein</fullName>
    </recommendedName>
</protein>
<reference evidence="3" key="1">
    <citation type="journal article" date="2019" name="bioRxiv">
        <title>Genomics, evolutionary history and diagnostics of the Alternaria alternata species group including apple and Asian pear pathotypes.</title>
        <authorList>
            <person name="Armitage A.D."/>
            <person name="Cockerton H.M."/>
            <person name="Sreenivasaprasad S."/>
            <person name="Woodhall J.W."/>
            <person name="Lane C.R."/>
            <person name="Harrison R.J."/>
            <person name="Clarkson J.P."/>
        </authorList>
    </citation>
    <scope>NUCLEOTIDE SEQUENCE [LARGE SCALE GENOMIC DNA]</scope>
    <source>
        <strain evidence="3">RGR 97.0016</strain>
    </source>
</reference>
<organism evidence="2 3">
    <name type="scientific">Alternaria arborescens</name>
    <dbReference type="NCBI Taxonomy" id="156630"/>
    <lineage>
        <taxon>Eukaryota</taxon>
        <taxon>Fungi</taxon>
        <taxon>Dikarya</taxon>
        <taxon>Ascomycota</taxon>
        <taxon>Pezizomycotina</taxon>
        <taxon>Dothideomycetes</taxon>
        <taxon>Pleosporomycetidae</taxon>
        <taxon>Pleosporales</taxon>
        <taxon>Pleosporineae</taxon>
        <taxon>Pleosporaceae</taxon>
        <taxon>Alternaria</taxon>
        <taxon>Alternaria sect. Alternaria</taxon>
    </lineage>
</organism>
<name>A0A4Q4RC69_9PLEO</name>